<dbReference type="Proteomes" id="UP000730482">
    <property type="component" value="Unassembled WGS sequence"/>
</dbReference>
<feature type="compositionally biased region" description="Basic and acidic residues" evidence="1">
    <location>
        <begin position="462"/>
        <end position="486"/>
    </location>
</feature>
<proteinExistence type="predicted"/>
<dbReference type="InterPro" id="IPR029016">
    <property type="entry name" value="GAF-like_dom_sf"/>
</dbReference>
<feature type="region of interest" description="Disordered" evidence="1">
    <location>
        <begin position="290"/>
        <end position="374"/>
    </location>
</feature>
<sequence length="502" mass="52112">MGAEELLLRASAPVLERLHGLLSDSPVCVVLADAAARVLVRRAGEPGLNRHLDAVQLAEGFSYLEADAGTNGIGTALAEGRASVVLAGEHFADRFLAFACAGVPIRDPFSGRIRGVVDLTSWRRDANPLMAALAAEAAENIELRLLEQYSVKERALLAQARRAGGLVVDGARAECGTDGYGTNSYSTDSYSTDGYGTDYDDSAEGVRRTRGELVLAPRAQHAAGTDSGHGERRDRQLVRGKAAELVAAAKRDVVTIPLPGGRHAKLTARTGRTAAGTEVVTVEAEMTSAMEVPGPVEVPGIPAARTPSETQVARGQQVAQGQVTQGQVTQGRAAQGQATQGQAAQGQAPQGQVPARSDDQAGESGGPGTQQAQPIRMIAARIEPAEIAMASARAEQRTQAKPLPQSAEHAAAKPFARVVESTTAATNTASTTAVPAVPAAPSPPAGAASPSRSAVPCPDQSRNQDRDEQGRGGDQSRGEQSHRDQSRPGNDSNSPTPSRTNP</sequence>
<gene>
    <name evidence="2" type="ORF">KGQ19_48545</name>
</gene>
<comment type="caution">
    <text evidence="2">The sequence shown here is derived from an EMBL/GenBank/DDBJ whole genome shotgun (WGS) entry which is preliminary data.</text>
</comment>
<feature type="compositionally biased region" description="Low complexity" evidence="1">
    <location>
        <begin position="445"/>
        <end position="456"/>
    </location>
</feature>
<evidence type="ECO:0000313" key="3">
    <source>
        <dbReference type="Proteomes" id="UP000730482"/>
    </source>
</evidence>
<feature type="compositionally biased region" description="Low complexity" evidence="1">
    <location>
        <begin position="291"/>
        <end position="300"/>
    </location>
</feature>
<dbReference type="Gene3D" id="3.30.450.40">
    <property type="match status" value="1"/>
</dbReference>
<evidence type="ECO:0000256" key="1">
    <source>
        <dbReference type="SAM" id="MobiDB-lite"/>
    </source>
</evidence>
<keyword evidence="3" id="KW-1185">Reference proteome</keyword>
<feature type="compositionally biased region" description="Polar residues" evidence="1">
    <location>
        <begin position="487"/>
        <end position="502"/>
    </location>
</feature>
<reference evidence="2 3" key="1">
    <citation type="submission" date="2020-02" db="EMBL/GenBank/DDBJ databases">
        <title>Acidophilic actinobacteria isolated from forest soil.</title>
        <authorList>
            <person name="Golinska P."/>
        </authorList>
    </citation>
    <scope>NUCLEOTIDE SEQUENCE [LARGE SCALE GENOMIC DNA]</scope>
    <source>
        <strain evidence="2 3">NL8</strain>
    </source>
</reference>
<feature type="region of interest" description="Disordered" evidence="1">
    <location>
        <begin position="426"/>
        <end position="502"/>
    </location>
</feature>
<protein>
    <submittedName>
        <fullName evidence="2">GAF domain-containing protein</fullName>
    </submittedName>
</protein>
<feature type="compositionally biased region" description="Low complexity" evidence="1">
    <location>
        <begin position="310"/>
        <end position="355"/>
    </location>
</feature>
<dbReference type="EMBL" id="JAAFYZ010000471">
    <property type="protein sequence ID" value="MBS2554729.1"/>
    <property type="molecule type" value="Genomic_DNA"/>
</dbReference>
<name>A0ABS5L9A1_9ACTN</name>
<evidence type="ECO:0000313" key="2">
    <source>
        <dbReference type="EMBL" id="MBS2554729.1"/>
    </source>
</evidence>
<feature type="non-terminal residue" evidence="2">
    <location>
        <position position="502"/>
    </location>
</feature>
<organism evidence="2 3">
    <name type="scientific">Catenulispora pinistramenti</name>
    <dbReference type="NCBI Taxonomy" id="2705254"/>
    <lineage>
        <taxon>Bacteria</taxon>
        <taxon>Bacillati</taxon>
        <taxon>Actinomycetota</taxon>
        <taxon>Actinomycetes</taxon>
        <taxon>Catenulisporales</taxon>
        <taxon>Catenulisporaceae</taxon>
        <taxon>Catenulispora</taxon>
    </lineage>
</organism>
<feature type="region of interest" description="Disordered" evidence="1">
    <location>
        <begin position="390"/>
        <end position="412"/>
    </location>
</feature>
<feature type="compositionally biased region" description="Low complexity" evidence="1">
    <location>
        <begin position="426"/>
        <end position="437"/>
    </location>
</feature>
<accession>A0ABS5L9A1</accession>